<dbReference type="GO" id="GO:0009451">
    <property type="term" value="P:RNA modification"/>
    <property type="evidence" value="ECO:0007669"/>
    <property type="project" value="InterPro"/>
</dbReference>
<dbReference type="InterPro" id="IPR046960">
    <property type="entry name" value="PPR_At4g14850-like_plant"/>
</dbReference>
<protein>
    <recommendedName>
        <fullName evidence="4">Pentatricopeptide repeat-containing protein</fullName>
    </recommendedName>
</protein>
<dbReference type="OMA" id="WNINACI"/>
<reference evidence="2" key="2">
    <citation type="submission" date="2015-06" db="UniProtKB">
        <authorList>
            <consortium name="EnsemblPlants"/>
        </authorList>
    </citation>
    <scope>IDENTIFICATION</scope>
    <source>
        <strain evidence="2">cv. Heinz 1706</strain>
    </source>
</reference>
<accession>K4BZM7</accession>
<dbReference type="HOGENOM" id="CLU_1629903_0_0_1"/>
<evidence type="ECO:0000313" key="2">
    <source>
        <dbReference type="EnsemblPlants" id="Solyc05g023890.1.1"/>
    </source>
</evidence>
<evidence type="ECO:0000256" key="1">
    <source>
        <dbReference type="ARBA" id="ARBA00022737"/>
    </source>
</evidence>
<reference evidence="2" key="1">
    <citation type="journal article" date="2012" name="Nature">
        <title>The tomato genome sequence provides insights into fleshy fruit evolution.</title>
        <authorList>
            <consortium name="Tomato Genome Consortium"/>
        </authorList>
    </citation>
    <scope>NUCLEOTIDE SEQUENCE [LARGE SCALE GENOMIC DNA]</scope>
    <source>
        <strain evidence="2">cv. Heinz 1706</strain>
    </source>
</reference>
<dbReference type="Gene3D" id="1.25.40.10">
    <property type="entry name" value="Tetratricopeptide repeat domain"/>
    <property type="match status" value="1"/>
</dbReference>
<proteinExistence type="predicted"/>
<dbReference type="PANTHER" id="PTHR47926">
    <property type="entry name" value="PENTATRICOPEPTIDE REPEAT-CONTAINING PROTEIN"/>
    <property type="match status" value="1"/>
</dbReference>
<keyword evidence="1" id="KW-0677">Repeat</keyword>
<dbReference type="InterPro" id="IPR011990">
    <property type="entry name" value="TPR-like_helical_dom_sf"/>
</dbReference>
<dbReference type="PaxDb" id="4081-Solyc05g023890.1.1"/>
<evidence type="ECO:0000313" key="3">
    <source>
        <dbReference type="Proteomes" id="UP000004994"/>
    </source>
</evidence>
<dbReference type="PhylomeDB" id="K4BZM7"/>
<dbReference type="InParanoid" id="K4BZM7"/>
<evidence type="ECO:0008006" key="4">
    <source>
        <dbReference type="Google" id="ProtNLM"/>
    </source>
</evidence>
<dbReference type="InterPro" id="IPR002885">
    <property type="entry name" value="PPR_rpt"/>
</dbReference>
<organism evidence="2">
    <name type="scientific">Solanum lycopersicum</name>
    <name type="common">Tomato</name>
    <name type="synonym">Lycopersicon esculentum</name>
    <dbReference type="NCBI Taxonomy" id="4081"/>
    <lineage>
        <taxon>Eukaryota</taxon>
        <taxon>Viridiplantae</taxon>
        <taxon>Streptophyta</taxon>
        <taxon>Embryophyta</taxon>
        <taxon>Tracheophyta</taxon>
        <taxon>Spermatophyta</taxon>
        <taxon>Magnoliopsida</taxon>
        <taxon>eudicotyledons</taxon>
        <taxon>Gunneridae</taxon>
        <taxon>Pentapetalae</taxon>
        <taxon>asterids</taxon>
        <taxon>lamiids</taxon>
        <taxon>Solanales</taxon>
        <taxon>Solanaceae</taxon>
        <taxon>Solanoideae</taxon>
        <taxon>Solaneae</taxon>
        <taxon>Solanum</taxon>
        <taxon>Solanum subgen. Lycopersicon</taxon>
    </lineage>
</organism>
<sequence>MDEADMSWNINACIYKLGFDCNPFVITSLIDAYSVSGLVDSSRDVFNSSSASFIYAYPFVFALVQPWLHWNQVFKIHSFTIKTIYDQDLAVGNALVDMYAKCGSTKDARLVFEMLIVLDIVSWNRLGHLYKARKLIGDIPFEPSVNVWCALLCACVLHNEVDL</sequence>
<dbReference type="AlphaFoldDB" id="K4BZM7"/>
<name>K4BZM7_SOLLC</name>
<dbReference type="eggNOG" id="KOG4197">
    <property type="taxonomic scope" value="Eukaryota"/>
</dbReference>
<dbReference type="STRING" id="4081.K4BZM7"/>
<keyword evidence="3" id="KW-1185">Reference proteome</keyword>
<dbReference type="Proteomes" id="UP000004994">
    <property type="component" value="Chromosome 5"/>
</dbReference>
<dbReference type="GO" id="GO:0003723">
    <property type="term" value="F:RNA binding"/>
    <property type="evidence" value="ECO:0007669"/>
    <property type="project" value="InterPro"/>
</dbReference>
<dbReference type="Gramene" id="Solyc05g023890.1.1">
    <property type="protein sequence ID" value="Solyc05g023890.1.1"/>
    <property type="gene ID" value="Solyc05g023890.1"/>
</dbReference>
<dbReference type="Pfam" id="PF01535">
    <property type="entry name" value="PPR"/>
    <property type="match status" value="2"/>
</dbReference>
<dbReference type="EnsemblPlants" id="Solyc05g023890.1.1">
    <property type="protein sequence ID" value="Solyc05g023890.1.1"/>
    <property type="gene ID" value="Solyc05g023890.1"/>
</dbReference>